<evidence type="ECO:0008006" key="6">
    <source>
        <dbReference type="Google" id="ProtNLM"/>
    </source>
</evidence>
<evidence type="ECO:0000256" key="2">
    <source>
        <dbReference type="ARBA" id="ARBA00023002"/>
    </source>
</evidence>
<evidence type="ECO:0000256" key="3">
    <source>
        <dbReference type="RuleBase" id="RU000363"/>
    </source>
</evidence>
<evidence type="ECO:0000256" key="1">
    <source>
        <dbReference type="ARBA" id="ARBA00006484"/>
    </source>
</evidence>
<dbReference type="EMBL" id="FOJI01000021">
    <property type="protein sequence ID" value="SEW43530.1"/>
    <property type="molecule type" value="Genomic_DNA"/>
</dbReference>
<organism evidence="4 5">
    <name type="scientific">[Clostridium] fimetarium</name>
    <dbReference type="NCBI Taxonomy" id="99656"/>
    <lineage>
        <taxon>Bacteria</taxon>
        <taxon>Bacillati</taxon>
        <taxon>Bacillota</taxon>
        <taxon>Clostridia</taxon>
        <taxon>Lachnospirales</taxon>
        <taxon>Lachnospiraceae</taxon>
    </lineage>
</organism>
<dbReference type="AlphaFoldDB" id="A0A1I0RQE7"/>
<dbReference type="Gene3D" id="3.40.50.720">
    <property type="entry name" value="NAD(P)-binding Rossmann-like Domain"/>
    <property type="match status" value="1"/>
</dbReference>
<dbReference type="PANTHER" id="PTHR43391">
    <property type="entry name" value="RETINOL DEHYDROGENASE-RELATED"/>
    <property type="match status" value="1"/>
</dbReference>
<dbReference type="STRING" id="99656.SAMN05421659_12116"/>
<keyword evidence="5" id="KW-1185">Reference proteome</keyword>
<dbReference type="InterPro" id="IPR002347">
    <property type="entry name" value="SDR_fam"/>
</dbReference>
<dbReference type="PRINTS" id="PR00081">
    <property type="entry name" value="GDHRDH"/>
</dbReference>
<evidence type="ECO:0000313" key="5">
    <source>
        <dbReference type="Proteomes" id="UP000199701"/>
    </source>
</evidence>
<sequence>MIKKVAIVTGASSGIGKAVCTTLLNNSFCVLANGRTIHSVFEKSDCLGLNDGDMLLPETPQLLLDEALEKWGRCDVIFVNAGIIESNNIENINIDKMCEMIRLKVEMTFRLIYTALKYFKKVGDGHIIITSSVMGTKTRENSGAYSACNYALEALSESLRMELSDTNIKITCIEPGLVETGLHRDWEVKPKELLDISCALSPQDIADVVIEILTKPDHIRIPKYMILPKGHKI</sequence>
<dbReference type="GO" id="GO:0016491">
    <property type="term" value="F:oxidoreductase activity"/>
    <property type="evidence" value="ECO:0007669"/>
    <property type="project" value="UniProtKB-KW"/>
</dbReference>
<accession>A0A1I0RQE7</accession>
<keyword evidence="2" id="KW-0560">Oxidoreductase</keyword>
<dbReference type="SUPFAM" id="SSF51735">
    <property type="entry name" value="NAD(P)-binding Rossmann-fold domains"/>
    <property type="match status" value="1"/>
</dbReference>
<dbReference type="RefSeq" id="WP_170841494.1">
    <property type="nucleotide sequence ID" value="NZ_FOJI01000021.1"/>
</dbReference>
<comment type="similarity">
    <text evidence="1 3">Belongs to the short-chain dehydrogenases/reductases (SDR) family.</text>
</comment>
<proteinExistence type="inferred from homology"/>
<dbReference type="GO" id="GO:0005829">
    <property type="term" value="C:cytosol"/>
    <property type="evidence" value="ECO:0007669"/>
    <property type="project" value="TreeGrafter"/>
</dbReference>
<dbReference type="PANTHER" id="PTHR43391:SF86">
    <property type="entry name" value="SHORT-CHAIN DEHYDROGENASE_REDUCTASE FAMILY PROTEIN"/>
    <property type="match status" value="1"/>
</dbReference>
<dbReference type="PRINTS" id="PR00080">
    <property type="entry name" value="SDRFAMILY"/>
</dbReference>
<reference evidence="4 5" key="1">
    <citation type="submission" date="2016-10" db="EMBL/GenBank/DDBJ databases">
        <authorList>
            <person name="de Groot N.N."/>
        </authorList>
    </citation>
    <scope>NUCLEOTIDE SEQUENCE [LARGE SCALE GENOMIC DNA]</scope>
    <source>
        <strain evidence="4 5">DSM 9179</strain>
    </source>
</reference>
<name>A0A1I0RQE7_9FIRM</name>
<dbReference type="CDD" id="cd05233">
    <property type="entry name" value="SDR_c"/>
    <property type="match status" value="1"/>
</dbReference>
<protein>
    <recommendedName>
        <fullName evidence="6">NADP-dependent 3-hydroxy acid dehydrogenase YdfG</fullName>
    </recommendedName>
</protein>
<gene>
    <name evidence="4" type="ORF">SAMN05421659_12116</name>
</gene>
<dbReference type="Proteomes" id="UP000199701">
    <property type="component" value="Unassembled WGS sequence"/>
</dbReference>
<evidence type="ECO:0000313" key="4">
    <source>
        <dbReference type="EMBL" id="SEW43530.1"/>
    </source>
</evidence>
<dbReference type="InterPro" id="IPR036291">
    <property type="entry name" value="NAD(P)-bd_dom_sf"/>
</dbReference>
<dbReference type="Pfam" id="PF00106">
    <property type="entry name" value="adh_short"/>
    <property type="match status" value="1"/>
</dbReference>